<feature type="compositionally biased region" description="Basic and acidic residues" evidence="1">
    <location>
        <begin position="665"/>
        <end position="677"/>
    </location>
</feature>
<feature type="region of interest" description="Disordered" evidence="1">
    <location>
        <begin position="637"/>
        <end position="656"/>
    </location>
</feature>
<sequence length="1336" mass="132884">MTSDLGHRAAGATTAELRTAAALRWQRPLLTAELAGYACVRAVADGDDLRWVQAAGWMLAGHAAGGDARDVATAVLGGVTGTGRPSDLVPAVPGPPPGAEVLARPEASRLRVELATVAQADGEFDTARALVSGLADDGPGEEPGLLRLDRLAVEVRCALAGQSGDDLDLLRREVEDCGAEFGGDTAAFADLVVGSVHRACGDHEQAVERALRGLAELGWTPDRPDARPLSAHLAAALLSQWITALLDGGRPTVQAVWAASAQHDAAEAGRQGVLLRLTLARADAGPADRTSRVLADVAAGAGAAGVPALVTACRTAQSELHEGAGRYREALEAMRSATEAEQLDRDRARRFRQAVAAVLPVAGAHPRSRRRRSAVRSAPGSSPLPGSGSAERASGDTRGAASASTTVRRAAHARPDDGGPSRGRDGATTAVPADRNGLTSAARGERNGTARVVQEKRNGKAATLSDERNGTAATVPGEGHGTAATAPEEYDGAGTAVSGDAVVSADAAVSADDARPRWPAPDPVTGPAAANVRDDRTSRERDRVRDARDRGDAPAPAIDPADPLGVSGMLTGSGMGNGTAPPAGRSSDAVGPGAAPEVFARAEWAGWDEPAETVTPDTRGSGAPLADALLAELRGGSAGIGRGRSPRVGGLGKPADVDAATKAGVRGDREAGGDHGRGGAALPGDAEVGGAGHDAGAGAATTADVSLFGGSELGGRGEPGTDDSGDTGRGVGRGVARHGAGPSAGVDRSIVVDVVDPDSSPVTGDAAAAVLEEIAMRSRRLVPPSGTARPDDAMVRIALPDADRVTALLWARSLSAHLAGRVHRGGLPAGAALRLRCIGPHGAEGDELVRDLTGPDEPALQAPLSTTAGGRAGSGPGGRFTVDGVVPGAGRSPGHGTGDPADAAGNDAAGAAGNDPACPAGNGTADGAEHAAAAHAEPVAGSAMATSLPSPWPEPEPEPEFAAGVEPGAGGEGRAGRRRAADGAVSPLFAAGIEVRPGSGGRRRSDGRSRSGTTAGHREPAGGDAASRDESATVPDDPATTAASGSGPTPSARGVDRPGTAAGANTASPAPGVTERDTPGADRRLADMVRAHLDLGERQGGQHTGREGRPVAWSSVSEGDGPADLPKRNGRRARAADRPSDADDTSGNRTGAAGGADVWTLRSARADARETPDSRPAETVSAGTGQAGASTTPATTTPATTTSATARSAATEPATARSAATESATARSATMESATTESATTNSTRSADRNSAGARTGASSRSAVSSGTAAAPGSVWASASAASPGPVGPGVGSRTERGSTTPSDDRTDTPDDPNAIPEGMGLADLLAGALAAYREI</sequence>
<feature type="region of interest" description="Disordered" evidence="1">
    <location>
        <begin position="846"/>
        <end position="1320"/>
    </location>
</feature>
<feature type="region of interest" description="Disordered" evidence="1">
    <location>
        <begin position="664"/>
        <end position="743"/>
    </location>
</feature>
<feature type="compositionally biased region" description="Basic and acidic residues" evidence="1">
    <location>
        <begin position="413"/>
        <end position="425"/>
    </location>
</feature>
<feature type="compositionally biased region" description="Low complexity" evidence="1">
    <location>
        <begin position="375"/>
        <end position="390"/>
    </location>
</feature>
<feature type="region of interest" description="Disordered" evidence="1">
    <location>
        <begin position="507"/>
        <end position="593"/>
    </location>
</feature>
<gene>
    <name evidence="2" type="ORF">SAMN05216207_103542</name>
</gene>
<feature type="compositionally biased region" description="Basic and acidic residues" evidence="1">
    <location>
        <begin position="1164"/>
        <end position="1176"/>
    </location>
</feature>
<organism evidence="2 3">
    <name type="scientific">Pseudonocardia ammonioxydans</name>
    <dbReference type="NCBI Taxonomy" id="260086"/>
    <lineage>
        <taxon>Bacteria</taxon>
        <taxon>Bacillati</taxon>
        <taxon>Actinomycetota</taxon>
        <taxon>Actinomycetes</taxon>
        <taxon>Pseudonocardiales</taxon>
        <taxon>Pseudonocardiaceae</taxon>
        <taxon>Pseudonocardia</taxon>
    </lineage>
</organism>
<dbReference type="EMBL" id="FOUY01000035">
    <property type="protein sequence ID" value="SFO19319.1"/>
    <property type="molecule type" value="Genomic_DNA"/>
</dbReference>
<feature type="region of interest" description="Disordered" evidence="1">
    <location>
        <begin position="362"/>
        <end position="494"/>
    </location>
</feature>
<feature type="compositionally biased region" description="Basic and acidic residues" evidence="1">
    <location>
        <begin position="443"/>
        <end position="458"/>
    </location>
</feature>
<protein>
    <submittedName>
        <fullName evidence="2">Syndecan 1</fullName>
    </submittedName>
</protein>
<dbReference type="STRING" id="260086.SAMN05216207_103542"/>
<feature type="compositionally biased region" description="Basic and acidic residues" evidence="1">
    <location>
        <begin position="1016"/>
        <end position="1031"/>
    </location>
</feature>
<evidence type="ECO:0000256" key="1">
    <source>
        <dbReference type="SAM" id="MobiDB-lite"/>
    </source>
</evidence>
<dbReference type="RefSeq" id="WP_143105526.1">
    <property type="nucleotide sequence ID" value="NZ_FOUY01000035.1"/>
</dbReference>
<feature type="compositionally biased region" description="Low complexity" evidence="1">
    <location>
        <begin position="696"/>
        <end position="710"/>
    </location>
</feature>
<proteinExistence type="predicted"/>
<accession>A0A1I5F6Q3</accession>
<feature type="compositionally biased region" description="Low complexity" evidence="1">
    <location>
        <begin position="553"/>
        <end position="563"/>
    </location>
</feature>
<name>A0A1I5F6Q3_PSUAM</name>
<feature type="compositionally biased region" description="Low complexity" evidence="1">
    <location>
        <begin position="898"/>
        <end position="943"/>
    </location>
</feature>
<feature type="compositionally biased region" description="Low complexity" evidence="1">
    <location>
        <begin position="1032"/>
        <end position="1043"/>
    </location>
</feature>
<dbReference type="OrthoDB" id="3579429at2"/>
<evidence type="ECO:0000313" key="3">
    <source>
        <dbReference type="Proteomes" id="UP000199614"/>
    </source>
</evidence>
<reference evidence="2 3" key="1">
    <citation type="submission" date="2016-10" db="EMBL/GenBank/DDBJ databases">
        <authorList>
            <person name="de Groot N.N."/>
        </authorList>
    </citation>
    <scope>NUCLEOTIDE SEQUENCE [LARGE SCALE GENOMIC DNA]</scope>
    <source>
        <strain evidence="2 3">CGMCC 4.1877</strain>
    </source>
</reference>
<feature type="compositionally biased region" description="Low complexity" evidence="1">
    <location>
        <begin position="397"/>
        <end position="408"/>
    </location>
</feature>
<evidence type="ECO:0000313" key="2">
    <source>
        <dbReference type="EMBL" id="SFO19319.1"/>
    </source>
</evidence>
<feature type="compositionally biased region" description="Basic and acidic residues" evidence="1">
    <location>
        <begin position="1074"/>
        <end position="1097"/>
    </location>
</feature>
<feature type="compositionally biased region" description="Low complexity" evidence="1">
    <location>
        <begin position="1181"/>
        <end position="1285"/>
    </location>
</feature>
<feature type="compositionally biased region" description="Basic and acidic residues" evidence="1">
    <location>
        <begin position="532"/>
        <end position="552"/>
    </location>
</feature>
<keyword evidence="3" id="KW-1185">Reference proteome</keyword>
<dbReference type="Proteomes" id="UP000199614">
    <property type="component" value="Unassembled WGS sequence"/>
</dbReference>